<evidence type="ECO:0000256" key="2">
    <source>
        <dbReference type="ARBA" id="ARBA00006275"/>
    </source>
</evidence>
<dbReference type="Pfam" id="PF07980">
    <property type="entry name" value="SusD_RagB"/>
    <property type="match status" value="1"/>
</dbReference>
<evidence type="ECO:0000256" key="1">
    <source>
        <dbReference type="ARBA" id="ARBA00004442"/>
    </source>
</evidence>
<comment type="subcellular location">
    <subcellularLocation>
        <location evidence="1">Cell outer membrane</location>
    </subcellularLocation>
</comment>
<evidence type="ECO:0000256" key="5">
    <source>
        <dbReference type="ARBA" id="ARBA00023237"/>
    </source>
</evidence>
<evidence type="ECO:0000256" key="3">
    <source>
        <dbReference type="ARBA" id="ARBA00022729"/>
    </source>
</evidence>
<dbReference type="GO" id="GO:0009279">
    <property type="term" value="C:cell outer membrane"/>
    <property type="evidence" value="ECO:0007669"/>
    <property type="project" value="UniProtKB-SubCell"/>
</dbReference>
<keyword evidence="5" id="KW-0998">Cell outer membrane</keyword>
<evidence type="ECO:0000313" key="8">
    <source>
        <dbReference type="Proteomes" id="UP000651085"/>
    </source>
</evidence>
<keyword evidence="3" id="KW-0732">Signal</keyword>
<dbReference type="AlphaFoldDB" id="A0A926IIU7"/>
<evidence type="ECO:0000259" key="6">
    <source>
        <dbReference type="Pfam" id="PF07980"/>
    </source>
</evidence>
<accession>A0A926IIU7</accession>
<feature type="domain" description="RagB/SusD" evidence="6">
    <location>
        <begin position="370"/>
        <end position="518"/>
    </location>
</feature>
<organism evidence="7 8">
    <name type="scientific">Jilunia laotingensis</name>
    <dbReference type="NCBI Taxonomy" id="2763675"/>
    <lineage>
        <taxon>Bacteria</taxon>
        <taxon>Pseudomonadati</taxon>
        <taxon>Bacteroidota</taxon>
        <taxon>Bacteroidia</taxon>
        <taxon>Bacteroidales</taxon>
        <taxon>Bacteroidaceae</taxon>
        <taxon>Jilunia</taxon>
    </lineage>
</organism>
<dbReference type="Gene3D" id="1.25.40.390">
    <property type="match status" value="1"/>
</dbReference>
<keyword evidence="4" id="KW-0472">Membrane</keyword>
<keyword evidence="8" id="KW-1185">Reference proteome</keyword>
<comment type="caution">
    <text evidence="7">The sequence shown here is derived from an EMBL/GenBank/DDBJ whole genome shotgun (WGS) entry which is preliminary data.</text>
</comment>
<dbReference type="InterPro" id="IPR012944">
    <property type="entry name" value="SusD_RagB_dom"/>
</dbReference>
<dbReference type="PROSITE" id="PS51257">
    <property type="entry name" value="PROKAR_LIPOPROTEIN"/>
    <property type="match status" value="1"/>
</dbReference>
<reference evidence="7" key="1">
    <citation type="submission" date="2020-08" db="EMBL/GenBank/DDBJ databases">
        <title>Genome public.</title>
        <authorList>
            <person name="Liu C."/>
            <person name="Sun Q."/>
        </authorList>
    </citation>
    <scope>NUCLEOTIDE SEQUENCE</scope>
    <source>
        <strain evidence="7">N12</strain>
    </source>
</reference>
<dbReference type="EMBL" id="JACRTF010000001">
    <property type="protein sequence ID" value="MBC8592137.1"/>
    <property type="molecule type" value="Genomic_DNA"/>
</dbReference>
<evidence type="ECO:0000313" key="7">
    <source>
        <dbReference type="EMBL" id="MBC8592137.1"/>
    </source>
</evidence>
<comment type="similarity">
    <text evidence="2">Belongs to the SusD family.</text>
</comment>
<name>A0A926IIU7_9BACT</name>
<dbReference type="RefSeq" id="WP_262433351.1">
    <property type="nucleotide sequence ID" value="NZ_JACRTF010000001.1"/>
</dbReference>
<evidence type="ECO:0000256" key="4">
    <source>
        <dbReference type="ARBA" id="ARBA00023136"/>
    </source>
</evidence>
<dbReference type="InterPro" id="IPR011990">
    <property type="entry name" value="TPR-like_helical_dom_sf"/>
</dbReference>
<gene>
    <name evidence="7" type="ORF">H8744_02530</name>
</gene>
<proteinExistence type="inferred from homology"/>
<dbReference type="Proteomes" id="UP000651085">
    <property type="component" value="Unassembled WGS sequence"/>
</dbReference>
<protein>
    <submittedName>
        <fullName evidence="7">RagB/SusD family nutrient uptake outer membrane protein</fullName>
    </submittedName>
</protein>
<dbReference type="SUPFAM" id="SSF48452">
    <property type="entry name" value="TPR-like"/>
    <property type="match status" value="1"/>
</dbReference>
<sequence length="543" mass="61436">MKNISKLIVGVCCSTTLLMTGCIDETFPTNGATSDQMSSSAKATEALLWAMPAYANKLDIYNQQPTEDPYGFDWGYGSIMHIRDVMTEDMPIVSSGYDHYDYWELNTGQGEGNLFPQYIWNYYWKYVQTSNNMIEALNPESATPVQLGYLGVGYAYRAFLYLDLAQMFEFLENDKTSPVNAKGNNVLNLTVPIVKEGMTEEEARNNPRVTREKIAEFIFSDLTKAEEYIANLALSIKTLPNLSVVYGLKARYYMWLADYAKAQEYARKAIDTGTYRPMSKDEWLSPTNGFNDMSVASWMWGSKMSKEDDVVKSGILNWTSWMSNEALYGYAGAGPMVMINANLYNRMNNTDFRKLAWKAPVGSSLDGKNIYINESQAENMPEYASLKFRPAEGNTNVSNIGSSSAYPLMRIEEMYFIEAEAVAHQNEGKGRELLIGFMQSYRDPSYVCTATGDDLIREIVTQKRIEFWGEGLTFFDVKRLNLPVTRGYEGTNFKEMARFNTTTRPAWMNITIVQTEKNNNSALDGYENPDPSGLYIPWLGSGN</sequence>